<dbReference type="EMBL" id="JBDFQZ010000010">
    <property type="protein sequence ID" value="KAK9683289.1"/>
    <property type="molecule type" value="Genomic_DNA"/>
</dbReference>
<feature type="coiled-coil region" evidence="1">
    <location>
        <begin position="82"/>
        <end position="163"/>
    </location>
</feature>
<keyword evidence="3" id="KW-1185">Reference proteome</keyword>
<protein>
    <submittedName>
        <fullName evidence="2">Uncharacterized protein</fullName>
    </submittedName>
</protein>
<organism evidence="2 3">
    <name type="scientific">Saponaria officinalis</name>
    <name type="common">Common soapwort</name>
    <name type="synonym">Lychnis saponaria</name>
    <dbReference type="NCBI Taxonomy" id="3572"/>
    <lineage>
        <taxon>Eukaryota</taxon>
        <taxon>Viridiplantae</taxon>
        <taxon>Streptophyta</taxon>
        <taxon>Embryophyta</taxon>
        <taxon>Tracheophyta</taxon>
        <taxon>Spermatophyta</taxon>
        <taxon>Magnoliopsida</taxon>
        <taxon>eudicotyledons</taxon>
        <taxon>Gunneridae</taxon>
        <taxon>Pentapetalae</taxon>
        <taxon>Caryophyllales</taxon>
        <taxon>Caryophyllaceae</taxon>
        <taxon>Caryophylleae</taxon>
        <taxon>Saponaria</taxon>
    </lineage>
</organism>
<keyword evidence="1" id="KW-0175">Coiled coil</keyword>
<sequence>MAGTSDEEMNKLLTLADQISDDFIAGIYEIETLKSNYNAEISNRQSIELKCSIVKQENDRLKSLHLETLNNLLLQLQQRGDSSSSKEELRKLNEEIVKKEEDHRNVVELMRRNHEEKVRVLEAEIGEILRRKREEVRELNEEFLKKEEEYRNSMETLKKLQQKKVRDLGAKIEEVLGQKREDEATIYQLHHELISTRKKLKEVESKCKEEIEDLKDCVYVEQQEKEELSKKVRDLEKEVLITRTKMADQHVWTSDKQLEMMKQKMMKLRRENEVLRRQVNTVKDC</sequence>
<dbReference type="AlphaFoldDB" id="A0AAW1I243"/>
<evidence type="ECO:0000313" key="3">
    <source>
        <dbReference type="Proteomes" id="UP001443914"/>
    </source>
</evidence>
<reference evidence="2" key="1">
    <citation type="submission" date="2024-03" db="EMBL/GenBank/DDBJ databases">
        <title>WGS assembly of Saponaria officinalis var. Norfolk2.</title>
        <authorList>
            <person name="Jenkins J."/>
            <person name="Shu S."/>
            <person name="Grimwood J."/>
            <person name="Barry K."/>
            <person name="Goodstein D."/>
            <person name="Schmutz J."/>
            <person name="Leebens-Mack J."/>
            <person name="Osbourn A."/>
        </authorList>
    </citation>
    <scope>NUCLEOTIDE SEQUENCE [LARGE SCALE GENOMIC DNA]</scope>
    <source>
        <strain evidence="2">JIC</strain>
    </source>
</reference>
<name>A0AAW1I243_SAPOF</name>
<comment type="caution">
    <text evidence="2">The sequence shown here is derived from an EMBL/GenBank/DDBJ whole genome shotgun (WGS) entry which is preliminary data.</text>
</comment>
<dbReference type="Proteomes" id="UP001443914">
    <property type="component" value="Unassembled WGS sequence"/>
</dbReference>
<accession>A0AAW1I243</accession>
<gene>
    <name evidence="2" type="ORF">RND81_10G129300</name>
</gene>
<proteinExistence type="predicted"/>
<feature type="coiled-coil region" evidence="1">
    <location>
        <begin position="193"/>
        <end position="278"/>
    </location>
</feature>
<evidence type="ECO:0000256" key="1">
    <source>
        <dbReference type="SAM" id="Coils"/>
    </source>
</evidence>
<evidence type="ECO:0000313" key="2">
    <source>
        <dbReference type="EMBL" id="KAK9683289.1"/>
    </source>
</evidence>